<reference evidence="1 2" key="1">
    <citation type="submission" date="2016-07" db="EMBL/GenBank/DDBJ databases">
        <title>Pervasive Adenine N6-methylation of Active Genes in Fungi.</title>
        <authorList>
            <consortium name="DOE Joint Genome Institute"/>
            <person name="Mondo S.J."/>
            <person name="Dannebaum R.O."/>
            <person name="Kuo R.C."/>
            <person name="Labutti K."/>
            <person name="Haridas S."/>
            <person name="Kuo A."/>
            <person name="Salamov A."/>
            <person name="Ahrendt S.R."/>
            <person name="Lipzen A."/>
            <person name="Sullivan W."/>
            <person name="Andreopoulos W.B."/>
            <person name="Clum A."/>
            <person name="Lindquist E."/>
            <person name="Daum C."/>
            <person name="Ramamoorthy G.K."/>
            <person name="Gryganskyi A."/>
            <person name="Culley D."/>
            <person name="Magnuson J.K."/>
            <person name="James T.Y."/>
            <person name="O'Malley M.A."/>
            <person name="Stajich J.E."/>
            <person name="Spatafora J.W."/>
            <person name="Visel A."/>
            <person name="Grigoriev I.V."/>
        </authorList>
    </citation>
    <scope>NUCLEOTIDE SEQUENCE [LARGE SCALE GENOMIC DNA]</scope>
    <source>
        <strain evidence="1 2">68-887.2</strain>
    </source>
</reference>
<proteinExistence type="predicted"/>
<evidence type="ECO:0000313" key="2">
    <source>
        <dbReference type="Proteomes" id="UP000193986"/>
    </source>
</evidence>
<name>A0A1Y2AVY5_9TREE</name>
<dbReference type="InParanoid" id="A0A1Y2AVY5"/>
<dbReference type="Pfam" id="PF12893">
    <property type="entry name" value="Lumazine_bd_2"/>
    <property type="match status" value="1"/>
</dbReference>
<evidence type="ECO:0000313" key="1">
    <source>
        <dbReference type="EMBL" id="ORY26753.1"/>
    </source>
</evidence>
<sequence>MRSTCSSDKNAVVQGIQQGYIDGLREGSVSQVETTFHKDAIMYGWISGGGPLIAGPAREALGGFVRQHGPAPNVATRINILDITPTTAVVKVEMENDATGSNYTEFHSLFKNGEKWEVISKVFHMY</sequence>
<dbReference type="Gene3D" id="3.10.450.50">
    <property type="match status" value="1"/>
</dbReference>
<dbReference type="InterPro" id="IPR032710">
    <property type="entry name" value="NTF2-like_dom_sf"/>
</dbReference>
<dbReference type="InterPro" id="IPR039437">
    <property type="entry name" value="FrzH/put_lumazine-bd"/>
</dbReference>
<comment type="caution">
    <text evidence="1">The sequence shown here is derived from an EMBL/GenBank/DDBJ whole genome shotgun (WGS) entry which is preliminary data.</text>
</comment>
<keyword evidence="2" id="KW-1185">Reference proteome</keyword>
<dbReference type="AlphaFoldDB" id="A0A1Y2AVY5"/>
<dbReference type="OrthoDB" id="3794857at2759"/>
<evidence type="ECO:0008006" key="3">
    <source>
        <dbReference type="Google" id="ProtNLM"/>
    </source>
</evidence>
<dbReference type="SUPFAM" id="SSF54427">
    <property type="entry name" value="NTF2-like"/>
    <property type="match status" value="1"/>
</dbReference>
<organism evidence="1 2">
    <name type="scientific">Naematelia encephala</name>
    <dbReference type="NCBI Taxonomy" id="71784"/>
    <lineage>
        <taxon>Eukaryota</taxon>
        <taxon>Fungi</taxon>
        <taxon>Dikarya</taxon>
        <taxon>Basidiomycota</taxon>
        <taxon>Agaricomycotina</taxon>
        <taxon>Tremellomycetes</taxon>
        <taxon>Tremellales</taxon>
        <taxon>Naemateliaceae</taxon>
        <taxon>Naematelia</taxon>
    </lineage>
</organism>
<accession>A0A1Y2AVY5</accession>
<gene>
    <name evidence="1" type="ORF">BCR39DRAFT_589482</name>
</gene>
<dbReference type="Proteomes" id="UP000193986">
    <property type="component" value="Unassembled WGS sequence"/>
</dbReference>
<dbReference type="EMBL" id="MCFC01000044">
    <property type="protein sequence ID" value="ORY26753.1"/>
    <property type="molecule type" value="Genomic_DNA"/>
</dbReference>
<protein>
    <recommendedName>
        <fullName evidence="3">SnoaL-like domain-containing protein</fullName>
    </recommendedName>
</protein>